<evidence type="ECO:0000259" key="9">
    <source>
        <dbReference type="Pfam" id="PF12340"/>
    </source>
</evidence>
<evidence type="ECO:0000259" key="11">
    <source>
        <dbReference type="Pfam" id="PF20255"/>
    </source>
</evidence>
<dbReference type="Pfam" id="PF20255">
    <property type="entry name" value="DUF6606"/>
    <property type="match status" value="1"/>
</dbReference>
<feature type="domain" description="DUF3638" evidence="9">
    <location>
        <begin position="2033"/>
        <end position="2256"/>
    </location>
</feature>
<dbReference type="GO" id="GO:0006508">
    <property type="term" value="P:proteolysis"/>
    <property type="evidence" value="ECO:0007669"/>
    <property type="project" value="UniProtKB-KW"/>
</dbReference>
<dbReference type="InterPro" id="IPR022105">
    <property type="entry name" value="DUF3645"/>
</dbReference>
<evidence type="ECO:0000256" key="4">
    <source>
        <dbReference type="ARBA" id="ARBA00022786"/>
    </source>
</evidence>
<evidence type="ECO:0000313" key="13">
    <source>
        <dbReference type="Proteomes" id="UP000654918"/>
    </source>
</evidence>
<dbReference type="Pfam" id="PF12340">
    <property type="entry name" value="DUF3638"/>
    <property type="match status" value="1"/>
</dbReference>
<dbReference type="PANTHER" id="PTHR13367">
    <property type="entry name" value="UBIQUITIN THIOESTERASE"/>
    <property type="match status" value="1"/>
</dbReference>
<dbReference type="PANTHER" id="PTHR13367:SF34">
    <property type="match status" value="1"/>
</dbReference>
<keyword evidence="6" id="KW-0788">Thiol protease</keyword>
<feature type="compositionally biased region" description="Basic and acidic residues" evidence="8">
    <location>
        <begin position="2847"/>
        <end position="2863"/>
    </location>
</feature>
<reference evidence="12" key="1">
    <citation type="journal article" date="2020" name="Phytopathology">
        <title>Genome Sequence Resources of Colletotrichum truncatum, C. plurivorum, C. musicola, and C. sojae: Four Species Pathogenic to Soybean (Glycine max).</title>
        <authorList>
            <person name="Rogerio F."/>
            <person name="Boufleur T.R."/>
            <person name="Ciampi-Guillardi M."/>
            <person name="Sukno S.A."/>
            <person name="Thon M.R."/>
            <person name="Massola Junior N.S."/>
            <person name="Baroncelli R."/>
        </authorList>
    </citation>
    <scope>NUCLEOTIDE SEQUENCE</scope>
    <source>
        <strain evidence="12">LFN00145</strain>
    </source>
</reference>
<evidence type="ECO:0000256" key="7">
    <source>
        <dbReference type="SAM" id="Coils"/>
    </source>
</evidence>
<comment type="caution">
    <text evidence="12">The sequence shown here is derived from an EMBL/GenBank/DDBJ whole genome shotgun (WGS) entry which is preliminary data.</text>
</comment>
<feature type="domain" description="DUF6606" evidence="11">
    <location>
        <begin position="7"/>
        <end position="281"/>
    </location>
</feature>
<dbReference type="Pfam" id="PF12359">
    <property type="entry name" value="DUF3645"/>
    <property type="match status" value="1"/>
</dbReference>
<protein>
    <recommendedName>
        <fullName evidence="2">ubiquitinyl hydrolase 1</fullName>
        <ecNumber evidence="2">3.4.19.12</ecNumber>
    </recommendedName>
</protein>
<name>A0A8H6JDP6_9PEZI</name>
<dbReference type="InterPro" id="IPR046541">
    <property type="entry name" value="DUF6606"/>
</dbReference>
<comment type="catalytic activity">
    <reaction evidence="1">
        <text>Thiol-dependent hydrolysis of ester, thioester, amide, peptide and isopeptide bonds formed by the C-terminal Gly of ubiquitin (a 76-residue protein attached to proteins as an intracellular targeting signal).</text>
        <dbReference type="EC" id="3.4.19.12"/>
    </reaction>
</comment>
<keyword evidence="7" id="KW-0175">Coiled coil</keyword>
<dbReference type="InterPro" id="IPR051346">
    <property type="entry name" value="OTU_Deubiquitinase"/>
</dbReference>
<evidence type="ECO:0000259" key="10">
    <source>
        <dbReference type="Pfam" id="PF12359"/>
    </source>
</evidence>
<dbReference type="EC" id="3.4.19.12" evidence="2"/>
<feature type="region of interest" description="Disordered" evidence="8">
    <location>
        <begin position="170"/>
        <end position="192"/>
    </location>
</feature>
<sequence>METTSYLVRHVFLPSHLPQSDDLSHGNEIDLVKYAYNALATLRDHVAESQKEPVTLAASLLHNTFLVHRSLGRSLAVDEGELTKVLRRICDSGSSVALLIGEQNSGVLISGVGSSLQVEAFELSPSNEAVIRTAGRLRRTFPGTAVSVNLENSRESGFITTLAATLSKMSAQSASDTKPKAKKAGQLQDENRDTSHPKLVTELLNGFLLAVGQPATCDRIWKNTREEVLWKNARLPWRRCPIWLLIRVAVQLTLVRSAASFEAGIQLYKAFMAFLMADILQKGIDVGVHSDMLYSMTAKLSRRLIKIGPETLASPLEYVREKMRYANKILLGKWSYILEDTSVDLTNDFSRLKTMSFLQDTVVANPNLDSFVASLEKRSNASTSRDFTPSWKLAKYDGDCSLPRCLDSIASDKDHMQLNLASFESWVETMLDRWMASQLAHGYIDSCSQLRQLIESYHPLASSEYDGNPESTSIMLLTILELWVACDKAAVHAHPLLVDYDAGVPSELFQNLLLPSRKKMERLSQAEQYLANRSRHGMSRCSGFHVYTSYGSPDSFSVRYFEQSDRHQTLLAEIEANATADREEKRDELARLKSQYQSFMSQYSRSTCNSVSVLDRLEGGYVEEHIRDRCTRCTYLRQAEELHIGVHEWPLPRNGYEKKSVVFELALPQTFGYWREASFYVLMNVLKLQHGGLKQPSTRYPLLTYDALRRYLKTDVSKQRVGLLSETKPNVVVHRNPVPVVSANESNVLLNNGLQFKYFDDARSHFIRDIRITEDVPFDCTYSLPSGSESLQKFIYRPASAPDGPSPNSVIASQNDCPLKMTVGEYKALGSVPLGHKIQWQNILVQLFSPAVDFKKWEAALTIWQCIHQAGPDNGSVSRSAHEICEDERFAEQLLEGIRKATCRFEENWQSSTALAAFISVARRLLTLTQSSDIEKECLDYLREARSITFRWALDLREKARNTIADSGKGSDSGDSKKIAFQRRAMEVLLICADTFNLDSTHQRDVLTQREEASVYFQCATYVQEYSDELLTSLGPPVLFLYARWQRTLYSCYRDVATHVTSETSAALDDAILACWPAYNPSGTWRILSEKHDCWLVSYTASSSPQSVHFGLVSGEFLVDGVPLDHLPASYRKHPAYRSLFGRLSLDIMPSPVPGMQYSSTADYAGHEVHVALNAMPNLLVHAVRGGKKFDLVPSHYLDGRFPTSFVKEHVHWYNHDEGCVEFCDIRTPWEHSAANWQLRRCEDRSAWVLSRDEDVLVGLNTASSRLLAKILQPLETTTWIHVILRNAKTVFIDVPRSGLEFTLKPGTSAVVSRQYRGMSVDSLQSIGTLVALSDKLVLKTNQDPDCVLPPRRKVLVLEGRVSYVGMKDYVKVSIGKGFGQKAHAYDVDDKLGRLVSNGSRQSKLFLSYLHALTSFCLPDPLTGKTGTEEALNILDSASLRSFDCLVPDNVEMLERLARLTPGRTYYPRHERVMQTVEWDENLSPLSQSGLFLERVRSIFEDASRSAFFYPQLKTDLPDLDHVDDHLLRRDNIRASTFRVSGFGAELHCTTADVEYQPRDRAASSEGVTSYSIAQVVFANRPMLSYLLSPGLGDQLRGYVEQGPAVSGLYRSRTATCTDADIAYDAGLLTESSDFITTNWIALHKNLVPTVCKFRLMIWLATLAFANSAHMGVINTLAAFRTTPKVREVQCPAGDSFKLSEGSKVNSQKLRRLLKQFIHPTNMVQGYNESGHAYEQRRTTYHTEKERAVNGIIACLEAQWPCPSPNVPSNHAQWAFWNRYVKIKKARSSIQLRFKVWHDNKLFVEYLEHIAKNMPQHNTGARWPSSLLITTQWNPSIASRFVSADASFERSIPPPPARAHQALSSETLSMSREREYRMPGLLEKLRSNAQGVYERRYVDDLDASHQAMQRGGPGSKATTSEAHKRDQIAENLRLCKEEVSRQYDAIADAVLSLETGHAPKTTEICDVYSRPRVSPTLILQRINKENLRNTQIEWRERIADYGVALTQLQRAERMVACQDDPAALENEVRNPGHTNWTPLEYPDTLLLEIDSGMMVREVQESIAEKMRNPPSGKNAVMQLNMGEGKSAVIVPIVAAALADGSALARVVVAKPQAKQAQQMLESQLGGLVGRRVFHLPFSRAIKIGEAEAAALLSICVDCRDSGGVLLVQPEHILSFQLMGIETAINGSMSVSRSLLKAKDFLDGASRDIVDESDENFSVKFDLVYTMGTQRPIEDSPDRWICIHHVLNIVRKASAQVHKLYPDSVEVSPGHPGCFPRLRILRDDAKDSLLNLVARRLSEEGFAGLRMASQSKQIQDAVFTYISEVNLSQAEIDAVENSSLWSPLTKHTLLLLRGLVALNILAFVFCQKRWKVDYGLDANRKPATRLAVPYRAKDNPSARSEFSHPEVIITLTSLSYYYGGLTDDALHLTFAHLLRTDQADMEYQVWVAESDRLPPAFQQLAGINLDDERQCTEQVFPCFRYAKGAVDYFLAHIVFPKELKEFPHKLSASGWDIGEKKPRPTTGFSGTNDSRAFLPLTVEQLEDKGQQHTNALVLEYLLQDETSVVLMPKRKTAAQTDAEVLLEMVTRLEPPARVILDVGAQILELDNLGVAKRWLDMTDDYENTQAVIFCDENDKLCVVDRRGRVESFQTSPFASQTDICLVFLDEAHTRGTDLKLPASYRAAVTLGAGLTKDRLVQACMRMRKLGKGQSVTFCVPDEIQQKIRSCRRESGGAIAVVDILEWAISETFTDLRRGIWLWANQGRRHQEHRILWKEAQGNGTTKLDIAYATKFLEEEAQTLETRYKPKPFTDVKTEDNSGATTITSPDPITERLLELEGLDQYSATFREEQERELSPEIEQEREIQRPPPATPAKHSLHPDLRRFVTHGTVPEDSKACMPAFNALSDTTAARHFDVGKLPRGLLVTLDFALTIKPLGIGHVTDLFQRSVQWILTSASGTGVIETAVVISPFEAQQLLSDVKRSSFVSLHLYSPRPNMGFRPLDGLDLYTVPHRGVSPKPALSLATQMNLFSGQLYLKSMDEYHSTRLFLQLSYENGEGKSNGQRCSDAPGRYDEALVQFLKVVMTKLRRDCESIDKTHVGRILDQRVLGPGDFR</sequence>
<evidence type="ECO:0000256" key="5">
    <source>
        <dbReference type="ARBA" id="ARBA00022801"/>
    </source>
</evidence>
<keyword evidence="13" id="KW-1185">Reference proteome</keyword>
<feature type="region of interest" description="Disordered" evidence="8">
    <location>
        <begin position="1904"/>
        <end position="1923"/>
    </location>
</feature>
<keyword evidence="5" id="KW-0378">Hydrolase</keyword>
<dbReference type="InterPro" id="IPR022099">
    <property type="entry name" value="DUF3638"/>
</dbReference>
<dbReference type="Proteomes" id="UP000654918">
    <property type="component" value="Unassembled WGS sequence"/>
</dbReference>
<evidence type="ECO:0000256" key="1">
    <source>
        <dbReference type="ARBA" id="ARBA00000707"/>
    </source>
</evidence>
<evidence type="ECO:0000313" key="12">
    <source>
        <dbReference type="EMBL" id="KAF6810988.1"/>
    </source>
</evidence>
<evidence type="ECO:0000256" key="8">
    <source>
        <dbReference type="SAM" id="MobiDB-lite"/>
    </source>
</evidence>
<keyword evidence="4" id="KW-0833">Ubl conjugation pathway</keyword>
<proteinExistence type="predicted"/>
<evidence type="ECO:0000256" key="2">
    <source>
        <dbReference type="ARBA" id="ARBA00012759"/>
    </source>
</evidence>
<evidence type="ECO:0000256" key="6">
    <source>
        <dbReference type="ARBA" id="ARBA00022807"/>
    </source>
</evidence>
<feature type="region of interest" description="Disordered" evidence="8">
    <location>
        <begin position="2847"/>
        <end position="2874"/>
    </location>
</feature>
<accession>A0A8H6JDP6</accession>
<feature type="coiled-coil region" evidence="7">
    <location>
        <begin position="575"/>
        <end position="602"/>
    </location>
</feature>
<organism evidence="12 13">
    <name type="scientific">Colletotrichum plurivorum</name>
    <dbReference type="NCBI Taxonomy" id="2175906"/>
    <lineage>
        <taxon>Eukaryota</taxon>
        <taxon>Fungi</taxon>
        <taxon>Dikarya</taxon>
        <taxon>Ascomycota</taxon>
        <taxon>Pezizomycotina</taxon>
        <taxon>Sordariomycetes</taxon>
        <taxon>Hypocreomycetidae</taxon>
        <taxon>Glomerellales</taxon>
        <taxon>Glomerellaceae</taxon>
        <taxon>Colletotrichum</taxon>
        <taxon>Colletotrichum orchidearum species complex</taxon>
    </lineage>
</organism>
<dbReference type="EMBL" id="WIGO01000478">
    <property type="protein sequence ID" value="KAF6810988.1"/>
    <property type="molecule type" value="Genomic_DNA"/>
</dbReference>
<gene>
    <name evidence="12" type="ORF">CPLU01_15197</name>
</gene>
<keyword evidence="3" id="KW-0645">Protease</keyword>
<dbReference type="GO" id="GO:0004843">
    <property type="term" value="F:cysteine-type deubiquitinase activity"/>
    <property type="evidence" value="ECO:0007669"/>
    <property type="project" value="UniProtKB-EC"/>
</dbReference>
<evidence type="ECO:0000256" key="3">
    <source>
        <dbReference type="ARBA" id="ARBA00022670"/>
    </source>
</evidence>
<feature type="domain" description="DUF3645" evidence="10">
    <location>
        <begin position="2378"/>
        <end position="2411"/>
    </location>
</feature>